<gene>
    <name evidence="1" type="ORF">SAMN05444920_118113</name>
</gene>
<name>A0A1H6EW72_9ACTN</name>
<organism evidence="1 2">
    <name type="scientific">Nonomuraea solani</name>
    <dbReference type="NCBI Taxonomy" id="1144553"/>
    <lineage>
        <taxon>Bacteria</taxon>
        <taxon>Bacillati</taxon>
        <taxon>Actinomycetota</taxon>
        <taxon>Actinomycetes</taxon>
        <taxon>Streptosporangiales</taxon>
        <taxon>Streptosporangiaceae</taxon>
        <taxon>Nonomuraea</taxon>
    </lineage>
</organism>
<dbReference type="RefSeq" id="WP_160150597.1">
    <property type="nucleotide sequence ID" value="NZ_FNVT01000018.1"/>
</dbReference>
<dbReference type="Proteomes" id="UP000236732">
    <property type="component" value="Unassembled WGS sequence"/>
</dbReference>
<keyword evidence="2" id="KW-1185">Reference proteome</keyword>
<dbReference type="AlphaFoldDB" id="A0A1H6EW72"/>
<dbReference type="OrthoDB" id="3698941at2"/>
<sequence>MRSAMHGAEDTWFFKIAARLDAETTSRVPVLVGVGDQDEDSVLSLIKAVPAT</sequence>
<evidence type="ECO:0000313" key="1">
    <source>
        <dbReference type="EMBL" id="SEH00924.1"/>
    </source>
</evidence>
<evidence type="ECO:0000313" key="2">
    <source>
        <dbReference type="Proteomes" id="UP000236732"/>
    </source>
</evidence>
<reference evidence="1 2" key="1">
    <citation type="submission" date="2016-10" db="EMBL/GenBank/DDBJ databases">
        <authorList>
            <person name="de Groot N.N."/>
        </authorList>
    </citation>
    <scope>NUCLEOTIDE SEQUENCE [LARGE SCALE GENOMIC DNA]</scope>
    <source>
        <strain evidence="1 2">CGMCC 4.7037</strain>
    </source>
</reference>
<protein>
    <submittedName>
        <fullName evidence="1">Uncharacterized protein</fullName>
    </submittedName>
</protein>
<dbReference type="EMBL" id="FNVT01000018">
    <property type="protein sequence ID" value="SEH00924.1"/>
    <property type="molecule type" value="Genomic_DNA"/>
</dbReference>
<proteinExistence type="predicted"/>
<accession>A0A1H6EW72</accession>